<dbReference type="PANTHER" id="PTHR14905:SF18">
    <property type="entry name" value="VON WILLEBRAND FACTOR A DOMAIN-CONTAINING 10, TANDEM DUPLICATE 1-RELATED"/>
    <property type="match status" value="1"/>
</dbReference>
<protein>
    <recommendedName>
        <fullName evidence="12">von Willebrand factor A domain-containing protein 7</fullName>
    </recommendedName>
</protein>
<comment type="caution">
    <text evidence="10">The sequence shown here is derived from an EMBL/GenBank/DDBJ whole genome shotgun (WGS) entry which is preliminary data.</text>
</comment>
<dbReference type="Pfam" id="PF25107">
    <property type="entry name" value="VWA7_N"/>
    <property type="match status" value="2"/>
</dbReference>
<feature type="chain" id="PRO_5029553499" description="von Willebrand factor A domain-containing protein 7" evidence="5">
    <location>
        <begin position="19"/>
        <end position="1752"/>
    </location>
</feature>
<gene>
    <name evidence="10" type="ORF">F7725_006828</name>
</gene>
<evidence type="ECO:0000313" key="10">
    <source>
        <dbReference type="EMBL" id="KAF3840966.1"/>
    </source>
</evidence>
<dbReference type="InterPro" id="IPR052577">
    <property type="entry name" value="VWA7"/>
</dbReference>
<keyword evidence="2" id="KW-0964">Secreted</keyword>
<name>A0A7J5XV11_DISMA</name>
<reference evidence="10 11" key="1">
    <citation type="submission" date="2020-03" db="EMBL/GenBank/DDBJ databases">
        <title>Dissostichus mawsoni Genome sequencing and assembly.</title>
        <authorList>
            <person name="Park H."/>
        </authorList>
    </citation>
    <scope>NUCLEOTIDE SEQUENCE [LARGE SCALE GENOMIC DNA]</scope>
    <source>
        <strain evidence="10">DM0001</strain>
        <tissue evidence="10">Muscle</tissue>
    </source>
</reference>
<dbReference type="Pfam" id="PF25106">
    <property type="entry name" value="VWA_4"/>
    <property type="match status" value="2"/>
</dbReference>
<feature type="domain" description="Hemicentin-1-like von Willebrand factor A" evidence="8">
    <location>
        <begin position="1165"/>
        <end position="1339"/>
    </location>
</feature>
<proteinExistence type="predicted"/>
<feature type="domain" description="VWA7 N-terminal" evidence="9">
    <location>
        <begin position="68"/>
        <end position="305"/>
    </location>
</feature>
<accession>A0A7J5XV11</accession>
<dbReference type="InterPro" id="IPR057615">
    <property type="entry name" value="Ig_VWA7"/>
</dbReference>
<dbReference type="SUPFAM" id="SSF53300">
    <property type="entry name" value="vWA-like"/>
    <property type="match status" value="1"/>
</dbReference>
<evidence type="ECO:0000256" key="3">
    <source>
        <dbReference type="ARBA" id="ARBA00022729"/>
    </source>
</evidence>
<evidence type="ECO:0000259" key="9">
    <source>
        <dbReference type="Pfam" id="PF25107"/>
    </source>
</evidence>
<dbReference type="Proteomes" id="UP000518266">
    <property type="component" value="Unassembled WGS sequence"/>
</dbReference>
<dbReference type="Pfam" id="PF23619">
    <property type="entry name" value="Ig_VWA7"/>
    <property type="match status" value="2"/>
</dbReference>
<dbReference type="Pfam" id="PF23560">
    <property type="entry name" value="GBD_Hemicentin"/>
    <property type="match status" value="1"/>
</dbReference>
<evidence type="ECO:0000259" key="6">
    <source>
        <dbReference type="Pfam" id="PF23560"/>
    </source>
</evidence>
<keyword evidence="4" id="KW-0325">Glycoprotein</keyword>
<evidence type="ECO:0000259" key="8">
    <source>
        <dbReference type="Pfam" id="PF25106"/>
    </source>
</evidence>
<dbReference type="InterPro" id="IPR036465">
    <property type="entry name" value="vWFA_dom_sf"/>
</dbReference>
<feature type="domain" description="Hemicentin-1-like von Willebrand factor A" evidence="8">
    <location>
        <begin position="306"/>
        <end position="460"/>
    </location>
</feature>
<dbReference type="InterPro" id="IPR056475">
    <property type="entry name" value="GBD_Hemicentin/VWA7"/>
</dbReference>
<feature type="domain" description="VWA7 Ig-like" evidence="7">
    <location>
        <begin position="662"/>
        <end position="747"/>
    </location>
</feature>
<feature type="domain" description="VWA7 Ig-like" evidence="7">
    <location>
        <begin position="1527"/>
        <end position="1626"/>
    </location>
</feature>
<dbReference type="EMBL" id="JAAKFY010000020">
    <property type="protein sequence ID" value="KAF3840966.1"/>
    <property type="molecule type" value="Genomic_DNA"/>
</dbReference>
<keyword evidence="11" id="KW-1185">Reference proteome</keyword>
<dbReference type="PANTHER" id="PTHR14905">
    <property type="entry name" value="NG37"/>
    <property type="match status" value="1"/>
</dbReference>
<dbReference type="GO" id="GO:0005576">
    <property type="term" value="C:extracellular region"/>
    <property type="evidence" value="ECO:0007669"/>
    <property type="project" value="UniProtKB-SubCell"/>
</dbReference>
<dbReference type="Gene3D" id="3.40.50.410">
    <property type="entry name" value="von Willebrand factor, type A domain"/>
    <property type="match status" value="2"/>
</dbReference>
<dbReference type="OrthoDB" id="301415at2759"/>
<organism evidence="10 11">
    <name type="scientific">Dissostichus mawsoni</name>
    <name type="common">Antarctic cod</name>
    <dbReference type="NCBI Taxonomy" id="36200"/>
    <lineage>
        <taxon>Eukaryota</taxon>
        <taxon>Metazoa</taxon>
        <taxon>Chordata</taxon>
        <taxon>Craniata</taxon>
        <taxon>Vertebrata</taxon>
        <taxon>Euteleostomi</taxon>
        <taxon>Actinopterygii</taxon>
        <taxon>Neopterygii</taxon>
        <taxon>Teleostei</taxon>
        <taxon>Neoteleostei</taxon>
        <taxon>Acanthomorphata</taxon>
        <taxon>Eupercaria</taxon>
        <taxon>Perciformes</taxon>
        <taxon>Notothenioidei</taxon>
        <taxon>Nototheniidae</taxon>
        <taxon>Dissostichus</taxon>
    </lineage>
</organism>
<evidence type="ECO:0000256" key="5">
    <source>
        <dbReference type="SAM" id="SignalP"/>
    </source>
</evidence>
<feature type="domain" description="Hemicentin/VWA7 galactose-binding" evidence="6">
    <location>
        <begin position="479"/>
        <end position="561"/>
    </location>
</feature>
<feature type="domain" description="VWA7 N-terminal" evidence="9">
    <location>
        <begin position="929"/>
        <end position="1153"/>
    </location>
</feature>
<dbReference type="InterPro" id="IPR056862">
    <property type="entry name" value="VWA7_N"/>
</dbReference>
<evidence type="ECO:0000256" key="4">
    <source>
        <dbReference type="ARBA" id="ARBA00023180"/>
    </source>
</evidence>
<evidence type="ECO:0008006" key="12">
    <source>
        <dbReference type="Google" id="ProtNLM"/>
    </source>
</evidence>
<dbReference type="InterPro" id="IPR056861">
    <property type="entry name" value="HMCN1-like_VWA"/>
</dbReference>
<evidence type="ECO:0000256" key="1">
    <source>
        <dbReference type="ARBA" id="ARBA00004613"/>
    </source>
</evidence>
<sequence>MFGLAALWFLLLQTGAFGFDIYFFGVGLWSSSSITHEEITQRAILNATVQACRALARAEGKDFTFPPLTAESVAVACEASKSSKSFSDATKLIQKKNRQTDKYYFYSAPHHFDDEQFLEGRRLITEGLSVVKASNKRENFVAAREKLGRILHTLQDFYSHSNWVEMGNKLPNSNLFREGTSIGNIAAKDRATCRNCDGKDCRNNILEDILQEKILTSGYFALNLPLISSSKPEGKGCNTCLHPGKCSHGGFWDKTSNVEPKGGINKDKLDSSHGHLHMTAANMAVAATSELLEDIRGAAGDKTFLHMSDDIDAVRAVTSSIINSKVGTEDEPSLYILVPFNDPDFGPLLKTTDPNVFKNAINSLRANSGGDSPEMSLSGLQLALTGAPPESEIFLFTDAPAKDTHLKSTVNFMITAVLRSRRRRQVGDSEQLQSRMGVSDATLYRDLAQVSGGLAIEVTKAELPAATSIITQSSTSSLVTLLQANRNPGKADNFTFSVDESVRNVTVYITGTSTNFTLTNPSGVSQESTDNRGPLITASQSVGNFQTLQLKAETGLWEIKFCVSAIDFLFDFLEVNGSLLVTVTGSDTATVTEVILVESSGLRQVNGSVEAKGGGNYLARFDRITAEVCGAGEGAEQQWCLQSDLRDLPEAVHHQHQSLYCQPGVLEPGTPLSVSFSVATSGAGGTFSIQATNDQNFDSSFPSSLIVETGSTANGAVNITAPSNTPSGTDVTLTIEAEAPGGAGANYVTDFAPPVCQNVSLQANCSDSCSSSMWELSVQVTDGDGGSGVDRVSLRQGNGTLNTSLAAGNITMVSYDASCCSPDVELVVVDEVGNVATCFYSITRTVVVTATTQSPKVRTAAPVCMSPWLAAFGLLLLIPGALGFAILPGESLNHLEITERAILNATVQACRELAKAEGADFTFPTQPFTAMTVAEACGTPKSSKSFRQAITFIILRNIRVDIRHALNASFHFDEEMFVQGRKIITEGIRVIKANNKQENFEAARQKVGEILHPLQDFYSHSNWVELGNIFPNPNLIRSDTSIGNIAEESRATCRNCDGDDCRNNILEDIIEEGILTSGYFGLVPIVSTKPKGKCSHGGPVDQTSNTEPKGGINKDTLDSSHGHLHMTAANMAVAATSELLEDIRGAAGIRPFLQMMGIFKGSSKALCFVIDTTKSMSDDIDAVRAVTSSIINSGAGTEDAPSLYILVPFNDPDFGPLVKTTDPNVFKSAINSLSATGGGDDEELSLSGLQVLRCLALTSAPSNSEIFLFTDAPAKDKQLKSTVIALIERTQTVVNFMISGSTVLNRKKLSDGELNRISESEAELYRDLAQASGGLAIEAARNPGSTDTFSFMVDETIMNPIVYITGRSINFTLTSPTGESEQSTNSKGSLIITSRSVGNFQTLQLDKQVGVWTMNMSPFDFLFDFVEASQGPFPGYDALDTRPRAGVNGSLLVSLTGSDSATVTEVALVESSGSGEIKGVVESQGSGNFLVLVDRIPSEEFVVRVKGNNGPIVFIRQSSTNFRASNLMITADSSSILEPGTPFSVPFSVMSHEIEGNISIRATNNRGFDSVSPTSLFLEAGNRANDTVTLSAPLNTPSGTDVTLTIEAEAPGGQDTNYVVMRFSVFNTVTDFAPPVCTLLSLQSTCSDSCSLSMWELSVQVTDGEGGSGVDSVTLRQGNGTLNTSLAAGNEKITLVSYNASCCSPNVELVVVDRVGNVDICFYANSLSTKVTQGSLCLIVVVLGQIMKAAII</sequence>
<evidence type="ECO:0000313" key="11">
    <source>
        <dbReference type="Proteomes" id="UP000518266"/>
    </source>
</evidence>
<keyword evidence="3 5" id="KW-0732">Signal</keyword>
<evidence type="ECO:0000259" key="7">
    <source>
        <dbReference type="Pfam" id="PF23619"/>
    </source>
</evidence>
<comment type="subcellular location">
    <subcellularLocation>
        <location evidence="1">Secreted</location>
    </subcellularLocation>
</comment>
<feature type="signal peptide" evidence="5">
    <location>
        <begin position="1"/>
        <end position="18"/>
    </location>
</feature>
<evidence type="ECO:0000256" key="2">
    <source>
        <dbReference type="ARBA" id="ARBA00022525"/>
    </source>
</evidence>